<feature type="compositionally biased region" description="Basic residues" evidence="15">
    <location>
        <begin position="468"/>
        <end position="477"/>
    </location>
</feature>
<dbReference type="SUPFAM" id="SSF88723">
    <property type="entry name" value="PIN domain-like"/>
    <property type="match status" value="1"/>
</dbReference>
<dbReference type="InterPro" id="IPR006084">
    <property type="entry name" value="XPG/Rad2"/>
</dbReference>
<evidence type="ECO:0000313" key="19">
    <source>
        <dbReference type="Proteomes" id="UP000694569"/>
    </source>
</evidence>
<dbReference type="GO" id="GO:0000400">
    <property type="term" value="F:four-way junction DNA binding"/>
    <property type="evidence" value="ECO:0007669"/>
    <property type="project" value="TreeGrafter"/>
</dbReference>
<dbReference type="AlphaFoldDB" id="A0A8C5R4T1"/>
<name>A0A8C5R4T1_9ANUR</name>
<dbReference type="InterPro" id="IPR029060">
    <property type="entry name" value="PIN-like_dom_sf"/>
</dbReference>
<dbReference type="Pfam" id="PF18704">
    <property type="entry name" value="Chromo_2"/>
    <property type="match status" value="1"/>
</dbReference>
<keyword evidence="11" id="KW-0539">Nucleus</keyword>
<evidence type="ECO:0000256" key="15">
    <source>
        <dbReference type="SAM" id="MobiDB-lite"/>
    </source>
</evidence>
<evidence type="ECO:0000256" key="1">
    <source>
        <dbReference type="ARBA" id="ARBA00001946"/>
    </source>
</evidence>
<evidence type="ECO:0000256" key="10">
    <source>
        <dbReference type="ARBA" id="ARBA00023204"/>
    </source>
</evidence>
<dbReference type="PANTHER" id="PTHR11081">
    <property type="entry name" value="FLAP ENDONUCLEASE FAMILY MEMBER"/>
    <property type="match status" value="1"/>
</dbReference>
<keyword evidence="19" id="KW-1185">Reference proteome</keyword>
<dbReference type="OrthoDB" id="2959108at2759"/>
<feature type="domain" description="XPG N-terminal" evidence="17">
    <location>
        <begin position="1"/>
        <end position="96"/>
    </location>
</feature>
<dbReference type="SMART" id="SM00485">
    <property type="entry name" value="XPGN"/>
    <property type="match status" value="1"/>
</dbReference>
<evidence type="ECO:0000256" key="9">
    <source>
        <dbReference type="ARBA" id="ARBA00022842"/>
    </source>
</evidence>
<evidence type="ECO:0000256" key="2">
    <source>
        <dbReference type="ARBA" id="ARBA00004123"/>
    </source>
</evidence>
<dbReference type="Gene3D" id="3.40.50.1010">
    <property type="entry name" value="5'-nuclease"/>
    <property type="match status" value="1"/>
</dbReference>
<keyword evidence="4" id="KW-0540">Nuclease</keyword>
<dbReference type="FunFam" id="1.10.150.20:FF:000030">
    <property type="entry name" value="Flap endonuclease GEN-like 1"/>
    <property type="match status" value="1"/>
</dbReference>
<comment type="subcellular location">
    <subcellularLocation>
        <location evidence="2">Nucleus</location>
    </subcellularLocation>
</comment>
<dbReference type="InterPro" id="IPR008918">
    <property type="entry name" value="HhH2"/>
</dbReference>
<keyword evidence="10" id="KW-0234">DNA repair</keyword>
<evidence type="ECO:0000256" key="13">
    <source>
        <dbReference type="ARBA" id="ARBA00063132"/>
    </source>
</evidence>
<keyword evidence="6" id="KW-0255">Endonuclease</keyword>
<evidence type="ECO:0000256" key="5">
    <source>
        <dbReference type="ARBA" id="ARBA00022723"/>
    </source>
</evidence>
<dbReference type="GO" id="GO:0006281">
    <property type="term" value="P:DNA repair"/>
    <property type="evidence" value="ECO:0007669"/>
    <property type="project" value="UniProtKB-KW"/>
</dbReference>
<dbReference type="GO" id="GO:0017108">
    <property type="term" value="F:5'-flap endonuclease activity"/>
    <property type="evidence" value="ECO:0007669"/>
    <property type="project" value="UniProtKB-ARBA"/>
</dbReference>
<comment type="subunit">
    <text evidence="13">Largely monomeric, dimerizes on the Holliday junction and the first nick occurs upon dimerization at the junction.</text>
</comment>
<dbReference type="PANTHER" id="PTHR11081:SF70">
    <property type="entry name" value="FLAP ENDONUCLEASE GEN HOMOLOG 1"/>
    <property type="match status" value="1"/>
</dbReference>
<evidence type="ECO:0000256" key="3">
    <source>
        <dbReference type="ARBA" id="ARBA00022553"/>
    </source>
</evidence>
<comment type="cofactor">
    <cofactor evidence="1">
        <name>Mg(2+)</name>
        <dbReference type="ChEBI" id="CHEBI:18420"/>
    </cofactor>
</comment>
<dbReference type="SMART" id="SM00279">
    <property type="entry name" value="HhH2"/>
    <property type="match status" value="1"/>
</dbReference>
<evidence type="ECO:0000256" key="6">
    <source>
        <dbReference type="ARBA" id="ARBA00022759"/>
    </source>
</evidence>
<feature type="compositionally biased region" description="Basic and acidic residues" evidence="15">
    <location>
        <begin position="512"/>
        <end position="526"/>
    </location>
</feature>
<dbReference type="FunFam" id="3.40.50.1010:FF:000024">
    <property type="entry name" value="flap endonuclease GEN homolog 1"/>
    <property type="match status" value="1"/>
</dbReference>
<feature type="region of interest" description="Disordered" evidence="15">
    <location>
        <begin position="463"/>
        <end position="526"/>
    </location>
</feature>
<evidence type="ECO:0000256" key="8">
    <source>
        <dbReference type="ARBA" id="ARBA00022801"/>
    </source>
</evidence>
<dbReference type="InterPro" id="IPR041012">
    <property type="entry name" value="GEN_chromo"/>
</dbReference>
<gene>
    <name evidence="18" type="primary">GEN1</name>
</gene>
<proteinExistence type="inferred from homology"/>
<evidence type="ECO:0000313" key="18">
    <source>
        <dbReference type="Ensembl" id="ENSLLEP00000047022.1"/>
    </source>
</evidence>
<dbReference type="GeneTree" id="ENSGT00940000159266"/>
<feature type="region of interest" description="Disordered" evidence="15">
    <location>
        <begin position="868"/>
        <end position="890"/>
    </location>
</feature>
<dbReference type="PRINTS" id="PR00853">
    <property type="entry name" value="XPGRADSUPER"/>
</dbReference>
<evidence type="ECO:0000256" key="14">
    <source>
        <dbReference type="ARBA" id="ARBA00070188"/>
    </source>
</evidence>
<keyword evidence="5" id="KW-0479">Metal-binding</keyword>
<dbReference type="Proteomes" id="UP000694569">
    <property type="component" value="Unplaced"/>
</dbReference>
<sequence length="962" mass="107647">MGVHELWSILEPVKHHVPLHSLRGKTLAVDLSIWACEAQTIKKMVGVVTKPHLRNLFFRVLSLSLMGVKLIFVSEGEAPKIKAATMNKRNEMRFGPSANPVPSRPGRSYFKNVLKECLQLLECLGVPWVQAAGEAEAMCAYLDANGYVDGCITNDGDVFLYGAKTVYRNFTMNVKDPHVDCYETASIQSELGLDRHSLVGLAIFLGCDYLPKGVPGVGKEQALKLIETLKGESVLQRFHQWKKAFDDPKSLPISAKKVVHCSLCCHPGSTKDHERNGCSLCGSNRYCEPHDYDYRCPCNWHEAQREKRDNPVEHSIKMKAKKCQGFPFHEVIDEFLRNRNKLIKVLKWVRPNLFTFQNFALERMEWPKHYSCEKLLVLLTFYDMNDRKLGRTQVTQLQAIRIVKTRIRSGIPCFEIEWVKPDGYTVPEDHASDSPVVTIEEESLFQAAYPEIVTLYQKEKLEDETKKQKSKKTKTKSKTAPEPDDVALLLSEMRLKPIPNQPSSPESVEEPTEVKSDTKTVQKDRSPTWDLPIVEDGLVCPEALLDSEMESEVFTPGVFDREEGCVGECHSPAQSNPQPVPADSPNVSSLISELQLSDIDWDGTSFTKTPQVRSLNAEVICSDGGGHRPFDEKHYSSVEKRTMLTLNQGIRDQVVSTGVGSELASSLKEDEYHKLPLIERILLKNAYQSGVPCPQNHATVESTPARPAPLDLYKGISANSVPRNVVSRSTDESTKENRQIHQQNVASIKSSHEEEMKPGVLSIKQVQSSTEKPRPLEHPVTKSCNIAPGLKKSNTCTSVKITSAFVKETKKVVIAPLRTLSMDSISYKPVKQPATKPSLKKSVCLKVTSCSDDSEAEGSRGTSYETLKKTKTSRVSKVNSDHPNRQPTTLSKTNFITKNHTEVLLPNSNAVRSYSVDHLLSLPHKPSSMEIPDSQSDDDDSIVFLDSPLPLSERLKLRSLRN</sequence>
<evidence type="ECO:0000256" key="7">
    <source>
        <dbReference type="ARBA" id="ARBA00022763"/>
    </source>
</evidence>
<dbReference type="CDD" id="cd09869">
    <property type="entry name" value="PIN_GEN1"/>
    <property type="match status" value="1"/>
</dbReference>
<keyword evidence="3" id="KW-0597">Phosphoprotein</keyword>
<keyword evidence="8" id="KW-0378">Hydrolase</keyword>
<dbReference type="InterPro" id="IPR036279">
    <property type="entry name" value="5-3_exonuclease_C_sf"/>
</dbReference>
<dbReference type="GO" id="GO:0008821">
    <property type="term" value="F:crossover junction DNA endonuclease activity"/>
    <property type="evidence" value="ECO:0007669"/>
    <property type="project" value="UniProtKB-ARBA"/>
</dbReference>
<reference evidence="18" key="2">
    <citation type="submission" date="2025-09" db="UniProtKB">
        <authorList>
            <consortium name="Ensembl"/>
        </authorList>
    </citation>
    <scope>IDENTIFICATION</scope>
</reference>
<dbReference type="Gene3D" id="1.10.150.20">
    <property type="entry name" value="5' to 3' exonuclease, C-terminal subdomain"/>
    <property type="match status" value="1"/>
</dbReference>
<dbReference type="SMART" id="SM00484">
    <property type="entry name" value="XPGI"/>
    <property type="match status" value="1"/>
</dbReference>
<dbReference type="SUPFAM" id="SSF47807">
    <property type="entry name" value="5' to 3' exonuclease, C-terminal subdomain"/>
    <property type="match status" value="1"/>
</dbReference>
<evidence type="ECO:0000256" key="4">
    <source>
        <dbReference type="ARBA" id="ARBA00022722"/>
    </source>
</evidence>
<dbReference type="Ensembl" id="ENSLLET00000048871.1">
    <property type="protein sequence ID" value="ENSLLEP00000047022.1"/>
    <property type="gene ID" value="ENSLLEG00000029732.1"/>
</dbReference>
<evidence type="ECO:0000256" key="11">
    <source>
        <dbReference type="ARBA" id="ARBA00023242"/>
    </source>
</evidence>
<accession>A0A8C5R4T1</accession>
<dbReference type="GO" id="GO:0005634">
    <property type="term" value="C:nucleus"/>
    <property type="evidence" value="ECO:0007669"/>
    <property type="project" value="UniProtKB-SubCell"/>
</dbReference>
<dbReference type="Pfam" id="PF00867">
    <property type="entry name" value="XPG_I"/>
    <property type="match status" value="1"/>
</dbReference>
<evidence type="ECO:0000259" key="16">
    <source>
        <dbReference type="SMART" id="SM00484"/>
    </source>
</evidence>
<organism evidence="18 19">
    <name type="scientific">Leptobrachium leishanense</name>
    <name type="common">Leishan spiny toad</name>
    <dbReference type="NCBI Taxonomy" id="445787"/>
    <lineage>
        <taxon>Eukaryota</taxon>
        <taxon>Metazoa</taxon>
        <taxon>Chordata</taxon>
        <taxon>Craniata</taxon>
        <taxon>Vertebrata</taxon>
        <taxon>Euteleostomi</taxon>
        <taxon>Amphibia</taxon>
        <taxon>Batrachia</taxon>
        <taxon>Anura</taxon>
        <taxon>Pelobatoidea</taxon>
        <taxon>Megophryidae</taxon>
        <taxon>Leptobrachium</taxon>
    </lineage>
</organism>
<protein>
    <recommendedName>
        <fullName evidence="14">Flap endonuclease GEN homolog 1</fullName>
    </recommendedName>
</protein>
<keyword evidence="9" id="KW-0460">Magnesium</keyword>
<dbReference type="GO" id="GO:0046872">
    <property type="term" value="F:metal ion binding"/>
    <property type="evidence" value="ECO:0007669"/>
    <property type="project" value="UniProtKB-KW"/>
</dbReference>
<reference evidence="18" key="1">
    <citation type="submission" date="2025-08" db="UniProtKB">
        <authorList>
            <consortium name="Ensembl"/>
        </authorList>
    </citation>
    <scope>IDENTIFICATION</scope>
</reference>
<dbReference type="Pfam" id="PF00752">
    <property type="entry name" value="XPG_N"/>
    <property type="match status" value="1"/>
</dbReference>
<dbReference type="InterPro" id="IPR006086">
    <property type="entry name" value="XPG-I_dom"/>
</dbReference>
<evidence type="ECO:0000256" key="12">
    <source>
        <dbReference type="ARBA" id="ARBA00038112"/>
    </source>
</evidence>
<feature type="domain" description="XPG-I" evidence="16">
    <location>
        <begin position="122"/>
        <end position="193"/>
    </location>
</feature>
<comment type="similarity">
    <text evidence="12">Belongs to the XPG/RAD2 endonuclease family. GEN subfamily.</text>
</comment>
<keyword evidence="7" id="KW-0227">DNA damage</keyword>
<evidence type="ECO:0000259" key="17">
    <source>
        <dbReference type="SMART" id="SM00485"/>
    </source>
</evidence>
<dbReference type="InterPro" id="IPR006085">
    <property type="entry name" value="XPG_DNA_repair_N"/>
</dbReference>